<evidence type="ECO:0000313" key="2">
    <source>
        <dbReference type="Proteomes" id="UP001500443"/>
    </source>
</evidence>
<comment type="caution">
    <text evidence="1">The sequence shown here is derived from an EMBL/GenBank/DDBJ whole genome shotgun (WGS) entry which is preliminary data.</text>
</comment>
<sequence>MHSDTGSVGYGEPQVVGPYDGLPLLTQAMAVGNGAVPEEERLRLLRYLEAVTTARKTPLHVSVAFNAAYFGFHLAGDGYGRSPLQLDDFPSVTFGEHTPPLPVGAMVRVTTGSQPLYAEICYKEGAHPEVDELGNTPAWVSGSPAGTEGPGAPGARDAAKRRELLVPDLHAFGPGLSLSPAQLHRLHSRQRWINADGHILVEAVYASKETAAQDDLTAYAHYLLSTGRPQLMSPFVAMSVTELVGGADDTTLLRGLLRLLETVRRVLHSSDLLRMWGPYAMTRESLAAGWQDTGPLGGDDMRTLLSSFEHGAQQTRRHYAMNTPVTIYTALGPRLRSFPGAAESLHGVDYASAVCRANVTIADFIRRDSENGLFSNGTRVHLDDSFEGGGVWSSQYPGVLEPAQDPLTPAGRGWASSQTVTASSFPEPEAAPVDDPLADDANLGPVELLRVTDEVVVYRQPLRLAHLTAGLALLHPLVAEELRPAGDRRQAVLLEIDHGGPPPDGSGNAQETYAEVTGHTGYLVGVTWPNDFFPGLLLQFHWSRGGRTLHAATVPLKNPVQFGDRLLGHCYDARVLTREDAPGSDRSRDTAAGLAPRELVMRTVRRCGLLTPGGHALLDRAFLPRAVYGGVEPAHSQRAALESAIAELLAQRVLEPALGSRDPAGQPHYPAHPAQRVIQLIGYMPPVVRVPRPWGVSEPQEDMHGVQYVPGHLRRLLPGSSPSDAQREAFREHCRLLGKADGWELPDGYTFVTQYTRGQ</sequence>
<evidence type="ECO:0000313" key="1">
    <source>
        <dbReference type="EMBL" id="GAA2115981.1"/>
    </source>
</evidence>
<accession>A0ABP5JJJ4</accession>
<proteinExistence type="predicted"/>
<organism evidence="1 2">
    <name type="scientific">Streptomyces synnematoformans</name>
    <dbReference type="NCBI Taxonomy" id="415721"/>
    <lineage>
        <taxon>Bacteria</taxon>
        <taxon>Bacillati</taxon>
        <taxon>Actinomycetota</taxon>
        <taxon>Actinomycetes</taxon>
        <taxon>Kitasatosporales</taxon>
        <taxon>Streptomycetaceae</taxon>
        <taxon>Streptomyces</taxon>
    </lineage>
</organism>
<dbReference type="Proteomes" id="UP001500443">
    <property type="component" value="Unassembled WGS sequence"/>
</dbReference>
<dbReference type="EMBL" id="BAAAPF010000029">
    <property type="protein sequence ID" value="GAA2115981.1"/>
    <property type="molecule type" value="Genomic_DNA"/>
</dbReference>
<name>A0ABP5JJJ4_9ACTN</name>
<protein>
    <submittedName>
        <fullName evidence="1">Uncharacterized protein</fullName>
    </submittedName>
</protein>
<keyword evidence="2" id="KW-1185">Reference proteome</keyword>
<gene>
    <name evidence="1" type="ORF">GCM10009802_16220</name>
</gene>
<reference evidence="2" key="1">
    <citation type="journal article" date="2019" name="Int. J. Syst. Evol. Microbiol.">
        <title>The Global Catalogue of Microorganisms (GCM) 10K type strain sequencing project: providing services to taxonomists for standard genome sequencing and annotation.</title>
        <authorList>
            <consortium name="The Broad Institute Genomics Platform"/>
            <consortium name="The Broad Institute Genome Sequencing Center for Infectious Disease"/>
            <person name="Wu L."/>
            <person name="Ma J."/>
        </authorList>
    </citation>
    <scope>NUCLEOTIDE SEQUENCE [LARGE SCALE GENOMIC DNA]</scope>
    <source>
        <strain evidence="2">JCM 15481</strain>
    </source>
</reference>